<evidence type="ECO:0000256" key="5">
    <source>
        <dbReference type="SAM" id="SignalP"/>
    </source>
</evidence>
<accession>A0A0B6AP36</accession>
<dbReference type="Gene3D" id="3.40.30.10">
    <property type="entry name" value="Glutaredoxin"/>
    <property type="match status" value="1"/>
</dbReference>
<dbReference type="Proteomes" id="UP000031829">
    <property type="component" value="Chromosome"/>
</dbReference>
<dbReference type="InterPro" id="IPR036249">
    <property type="entry name" value="Thioredoxin-like_sf"/>
</dbReference>
<comment type="similarity">
    <text evidence="1">Belongs to the SCO1/2 family.</text>
</comment>
<dbReference type="GO" id="GO:0046872">
    <property type="term" value="F:metal ion binding"/>
    <property type="evidence" value="ECO:0007669"/>
    <property type="project" value="UniProtKB-KW"/>
</dbReference>
<protein>
    <submittedName>
        <fullName evidence="6">Uncharacterized protein</fullName>
    </submittedName>
</protein>
<dbReference type="HOGENOM" id="CLU_050131_2_1_9"/>
<feature type="chain" id="PRO_5039582442" evidence="5">
    <location>
        <begin position="22"/>
        <end position="192"/>
    </location>
</feature>
<evidence type="ECO:0000313" key="6">
    <source>
        <dbReference type="EMBL" id="AJI22383.1"/>
    </source>
</evidence>
<dbReference type="PANTHER" id="PTHR12151">
    <property type="entry name" value="ELECTRON TRANSPORT PROTIN SCO1/SENC FAMILY MEMBER"/>
    <property type="match status" value="1"/>
</dbReference>
<proteinExistence type="inferred from homology"/>
<dbReference type="GeneID" id="93644448"/>
<evidence type="ECO:0000256" key="3">
    <source>
        <dbReference type="PIRSR" id="PIRSR603782-1"/>
    </source>
</evidence>
<dbReference type="SUPFAM" id="SSF52833">
    <property type="entry name" value="Thioredoxin-like"/>
    <property type="match status" value="1"/>
</dbReference>
<feature type="binding site" evidence="3">
    <location>
        <position position="66"/>
    </location>
    <ligand>
        <name>Cu cation</name>
        <dbReference type="ChEBI" id="CHEBI:23378"/>
    </ligand>
</feature>
<feature type="signal peptide" evidence="5">
    <location>
        <begin position="1"/>
        <end position="21"/>
    </location>
</feature>
<dbReference type="Pfam" id="PF02630">
    <property type="entry name" value="SCO1-SenC"/>
    <property type="match status" value="1"/>
</dbReference>
<dbReference type="PANTHER" id="PTHR12151:SF25">
    <property type="entry name" value="LINALOOL DEHYDRATASE_ISOMERASE DOMAIN-CONTAINING PROTEIN"/>
    <property type="match status" value="1"/>
</dbReference>
<organism evidence="6 7">
    <name type="scientific">Priestia megaterium (strain ATCC 14581 / DSM 32 / CCUG 1817 / JCM 2506 / NBRC 15308 / NCIMB 9376 / NCTC 10342 / NRRL B-14308 / VKM B-512 / Ford 19)</name>
    <name type="common">Bacillus megaterium</name>
    <dbReference type="NCBI Taxonomy" id="1348623"/>
    <lineage>
        <taxon>Bacteria</taxon>
        <taxon>Bacillati</taxon>
        <taxon>Bacillota</taxon>
        <taxon>Bacilli</taxon>
        <taxon>Bacillales</taxon>
        <taxon>Bacillaceae</taxon>
        <taxon>Priestia</taxon>
    </lineage>
</organism>
<gene>
    <name evidence="6" type="ORF">BG04_969</name>
</gene>
<dbReference type="AlphaFoldDB" id="A0A0B6AP36"/>
<dbReference type="KEGG" id="bmeg:BG04_969"/>
<dbReference type="RefSeq" id="WP_034649347.1">
    <property type="nucleotide sequence ID" value="NZ_BCVB01000001.1"/>
</dbReference>
<dbReference type="InterPro" id="IPR013766">
    <property type="entry name" value="Thioredoxin_domain"/>
</dbReference>
<keyword evidence="2 3" id="KW-0186">Copper</keyword>
<keyword evidence="3" id="KW-0479">Metal-binding</keyword>
<keyword evidence="4" id="KW-1015">Disulfide bond</keyword>
<dbReference type="InterPro" id="IPR003782">
    <property type="entry name" value="SCO1/SenC"/>
</dbReference>
<feature type="disulfide bond" description="Redox-active" evidence="4">
    <location>
        <begin position="66"/>
        <end position="70"/>
    </location>
</feature>
<evidence type="ECO:0000313" key="7">
    <source>
        <dbReference type="Proteomes" id="UP000031829"/>
    </source>
</evidence>
<dbReference type="PROSITE" id="PS51257">
    <property type="entry name" value="PROKAR_LIPOPROTEIN"/>
    <property type="match status" value="1"/>
</dbReference>
<keyword evidence="5" id="KW-0732">Signal</keyword>
<reference evidence="6 7" key="1">
    <citation type="journal article" date="2015" name="Genome Announc.">
        <title>Complete genome sequences for 35 biothreat assay-relevant bacillus species.</title>
        <authorList>
            <person name="Johnson S.L."/>
            <person name="Daligault H.E."/>
            <person name="Davenport K.W."/>
            <person name="Jaissle J."/>
            <person name="Frey K.G."/>
            <person name="Ladner J.T."/>
            <person name="Broomall S.M."/>
            <person name="Bishop-Lilly K.A."/>
            <person name="Bruce D.C."/>
            <person name="Gibbons H.S."/>
            <person name="Coyne S.R."/>
            <person name="Lo C.C."/>
            <person name="Meincke L."/>
            <person name="Munk A.C."/>
            <person name="Koroleva G.I."/>
            <person name="Rosenzweig C.N."/>
            <person name="Palacios G.F."/>
            <person name="Redden C.L."/>
            <person name="Minogue T.D."/>
            <person name="Chain P.S."/>
        </authorList>
    </citation>
    <scope>NUCLEOTIDE SEQUENCE [LARGE SCALE GENOMIC DNA]</scope>
    <source>
        <strain evidence="7">ATCC 14581 / DSM 32 / JCM 2506 / NBRC 15308 / NCIMB 9376 / NCTC 10342 / NRRL B-14308 / VKM B-512</strain>
    </source>
</reference>
<evidence type="ECO:0000256" key="1">
    <source>
        <dbReference type="ARBA" id="ARBA00010996"/>
    </source>
</evidence>
<sequence length="192" mass="22014">MKSWSYKLFFLLLISCMMLTACGSKIENPLNWKMDSFSYVNQDQKKVGLSQLKGNVWVANFIFTSCETVCPPMTAHMAKLQKMAKDEGLDVRFVSFSVDPEVDTPPKMKDYATKFGADFSNWDFLTGYKQAEIEKFALDQFKTIVKKPQENPQVIHGTDFFLIDKDGVIQKSYQGVTDPPYEDMIKDIKTLQ</sequence>
<dbReference type="EMBL" id="CP009920">
    <property type="protein sequence ID" value="AJI22383.1"/>
    <property type="molecule type" value="Genomic_DNA"/>
</dbReference>
<feature type="binding site" evidence="3">
    <location>
        <position position="70"/>
    </location>
    <ligand>
        <name>Cu cation</name>
        <dbReference type="ChEBI" id="CHEBI:23378"/>
    </ligand>
</feature>
<evidence type="ECO:0000256" key="4">
    <source>
        <dbReference type="PIRSR" id="PIRSR603782-2"/>
    </source>
</evidence>
<name>A0A0B6AP36_PRIM2</name>
<dbReference type="PROSITE" id="PS51352">
    <property type="entry name" value="THIOREDOXIN_2"/>
    <property type="match status" value="1"/>
</dbReference>
<dbReference type="CDD" id="cd02968">
    <property type="entry name" value="SCO"/>
    <property type="match status" value="1"/>
</dbReference>
<feature type="binding site" evidence="3">
    <location>
        <position position="156"/>
    </location>
    <ligand>
        <name>Cu cation</name>
        <dbReference type="ChEBI" id="CHEBI:23378"/>
    </ligand>
</feature>
<evidence type="ECO:0000256" key="2">
    <source>
        <dbReference type="ARBA" id="ARBA00023008"/>
    </source>
</evidence>